<name>F9Q9K8_9PAST</name>
<dbReference type="Proteomes" id="UP000006235">
    <property type="component" value="Unassembled WGS sequence"/>
</dbReference>
<proteinExistence type="predicted"/>
<sequence>MRNETKQKFNAYVARVAELNGVTSNDVAETFSVTPSVSNHLI</sequence>
<reference evidence="1 2" key="1">
    <citation type="submission" date="2011-07" db="EMBL/GenBank/DDBJ databases">
        <authorList>
            <person name="Harkins D.M."/>
            <person name="Madupu R."/>
            <person name="Durkin A.S."/>
            <person name="Torralba M."/>
            <person name="Methe B."/>
            <person name="Sutton G.G."/>
            <person name="Nelson K.E."/>
        </authorList>
    </citation>
    <scope>NUCLEOTIDE SEQUENCE [LARGE SCALE GENOMIC DNA]</scope>
    <source>
        <strain evidence="1 2">HK 85</strain>
    </source>
</reference>
<gene>
    <name evidence="1" type="ORF">HMPREF9952_0711</name>
</gene>
<dbReference type="RefSeq" id="WP_007242708.1">
    <property type="nucleotide sequence ID" value="NZ_AFUV01000014.1"/>
</dbReference>
<accession>F9Q9K8</accession>
<dbReference type="STRING" id="1035188.HMPREF9952_0711"/>
<dbReference type="AlphaFoldDB" id="F9Q9K8"/>
<evidence type="ECO:0000313" key="2">
    <source>
        <dbReference type="Proteomes" id="UP000006235"/>
    </source>
</evidence>
<comment type="caution">
    <text evidence="1">The sequence shown here is derived from an EMBL/GenBank/DDBJ whole genome shotgun (WGS) entry which is preliminary data.</text>
</comment>
<dbReference type="EMBL" id="AFUV01000014">
    <property type="protein sequence ID" value="EGV05752.1"/>
    <property type="molecule type" value="Genomic_DNA"/>
</dbReference>
<organism evidence="1 2">
    <name type="scientific">Haemophilus pittmaniae HK 85</name>
    <dbReference type="NCBI Taxonomy" id="1035188"/>
    <lineage>
        <taxon>Bacteria</taxon>
        <taxon>Pseudomonadati</taxon>
        <taxon>Pseudomonadota</taxon>
        <taxon>Gammaproteobacteria</taxon>
        <taxon>Pasteurellales</taxon>
        <taxon>Pasteurellaceae</taxon>
        <taxon>Haemophilus</taxon>
    </lineage>
</organism>
<evidence type="ECO:0000313" key="1">
    <source>
        <dbReference type="EMBL" id="EGV05752.1"/>
    </source>
</evidence>
<protein>
    <submittedName>
        <fullName evidence="1">Uncharacterized protein</fullName>
    </submittedName>
</protein>